<dbReference type="CDD" id="cd06127">
    <property type="entry name" value="DEDDh"/>
    <property type="match status" value="1"/>
</dbReference>
<dbReference type="SMART" id="SM00479">
    <property type="entry name" value="EXOIII"/>
    <property type="match status" value="1"/>
</dbReference>
<evidence type="ECO:0000259" key="1">
    <source>
        <dbReference type="SMART" id="SM00479"/>
    </source>
</evidence>
<dbReference type="GO" id="GO:0004527">
    <property type="term" value="F:exonuclease activity"/>
    <property type="evidence" value="ECO:0007669"/>
    <property type="project" value="UniProtKB-KW"/>
</dbReference>
<name>A0A4Q1KA98_9FLAO</name>
<protein>
    <submittedName>
        <fullName evidence="2">3'-5' exonuclease</fullName>
    </submittedName>
</protein>
<dbReference type="GO" id="GO:0003676">
    <property type="term" value="F:nucleic acid binding"/>
    <property type="evidence" value="ECO:0007669"/>
    <property type="project" value="InterPro"/>
</dbReference>
<comment type="caution">
    <text evidence="2">The sequence shown here is derived from an EMBL/GenBank/DDBJ whole genome shotgun (WGS) entry which is preliminary data.</text>
</comment>
<keyword evidence="2" id="KW-0269">Exonuclease</keyword>
<accession>A0A4Q1KA98</accession>
<dbReference type="OrthoDB" id="9803913at2"/>
<gene>
    <name evidence="2" type="ORF">EQG61_06980</name>
</gene>
<sequence>MLDWLKNINKDYPEFWKDYLSKFDKKSNRYVAFSLETTGLNPRKDVVLSIGAIGIINDQVIVGDVFEIAIPQYKYLHDNGLNHDFGMESLQPKLAEPAAIENFIKFIDNAVLVGHRTYFDVEMLNELLEKLGCGRLRNEALDIEIMYKKLHDISDKNFALDELAAHYKLPTTEHVSTTDDAYNIALMFLKLKSKLGLR</sequence>
<keyword evidence="2" id="KW-0378">Hydrolase</keyword>
<dbReference type="InterPro" id="IPR012337">
    <property type="entry name" value="RNaseH-like_sf"/>
</dbReference>
<evidence type="ECO:0000313" key="3">
    <source>
        <dbReference type="Proteomes" id="UP000289857"/>
    </source>
</evidence>
<dbReference type="InterPro" id="IPR013520">
    <property type="entry name" value="Ribonucl_H"/>
</dbReference>
<keyword evidence="3" id="KW-1185">Reference proteome</keyword>
<keyword evidence="2" id="KW-0540">Nuclease</keyword>
<organism evidence="2 3">
    <name type="scientific">Flavobacterium stagni</name>
    <dbReference type="NCBI Taxonomy" id="2506421"/>
    <lineage>
        <taxon>Bacteria</taxon>
        <taxon>Pseudomonadati</taxon>
        <taxon>Bacteroidota</taxon>
        <taxon>Flavobacteriia</taxon>
        <taxon>Flavobacteriales</taxon>
        <taxon>Flavobacteriaceae</taxon>
        <taxon>Flavobacterium</taxon>
    </lineage>
</organism>
<dbReference type="Proteomes" id="UP000289857">
    <property type="component" value="Unassembled WGS sequence"/>
</dbReference>
<dbReference type="AlphaFoldDB" id="A0A4Q1KA98"/>
<reference evidence="3" key="1">
    <citation type="submission" date="2019-01" db="EMBL/GenBank/DDBJ databases">
        <title>Cytophagaceae bacterium strain CAR-16.</title>
        <authorList>
            <person name="Chen W.-M."/>
        </authorList>
    </citation>
    <scope>NUCLEOTIDE SEQUENCE [LARGE SCALE GENOMIC DNA]</scope>
    <source>
        <strain evidence="3">WWJ-16</strain>
    </source>
</reference>
<dbReference type="SUPFAM" id="SSF53098">
    <property type="entry name" value="Ribonuclease H-like"/>
    <property type="match status" value="1"/>
</dbReference>
<feature type="domain" description="Exonuclease" evidence="1">
    <location>
        <begin position="29"/>
        <end position="197"/>
    </location>
</feature>
<evidence type="ECO:0000313" key="2">
    <source>
        <dbReference type="EMBL" id="RXR22970.1"/>
    </source>
</evidence>
<dbReference type="Gene3D" id="3.30.420.10">
    <property type="entry name" value="Ribonuclease H-like superfamily/Ribonuclease H"/>
    <property type="match status" value="1"/>
</dbReference>
<dbReference type="InterPro" id="IPR036397">
    <property type="entry name" value="RNaseH_sf"/>
</dbReference>
<dbReference type="GO" id="GO:0006259">
    <property type="term" value="P:DNA metabolic process"/>
    <property type="evidence" value="ECO:0007669"/>
    <property type="project" value="UniProtKB-ARBA"/>
</dbReference>
<dbReference type="Pfam" id="PF00929">
    <property type="entry name" value="RNase_T"/>
    <property type="match status" value="1"/>
</dbReference>
<dbReference type="RefSeq" id="WP_129461200.1">
    <property type="nucleotide sequence ID" value="NZ_SBKN01000003.1"/>
</dbReference>
<proteinExistence type="predicted"/>
<dbReference type="EMBL" id="SBKN01000003">
    <property type="protein sequence ID" value="RXR22970.1"/>
    <property type="molecule type" value="Genomic_DNA"/>
</dbReference>